<accession>A0ACC0Y4Q3</accession>
<comment type="caution">
    <text evidence="1">The sequence shown here is derived from an EMBL/GenBank/DDBJ whole genome shotgun (WGS) entry which is preliminary data.</text>
</comment>
<evidence type="ECO:0000313" key="1">
    <source>
        <dbReference type="EMBL" id="KAJ0030226.1"/>
    </source>
</evidence>
<name>A0ACC0Y4Q3_9ROSI</name>
<sequence>MLLRSSSTPILNSWIPNAKESSLPELETLHQIQRSKSITLTASSPTPQFSPPQNDDSFKIMTRALSETDLRSCTVPPLPKKRLSNTFISGVAVAEEDEIGTASLDCSLFSNSGLASEEGDARVMVGGGVYGGGGKMCGGGGSGSNGGSGDGRWESNNNGNDKTDVYYQKMIEANPGNPLLLSNYARYLKEVRADFVKAEEYCGRAILANPNDGNVLSMYADLIWRSHKDAPRAEAYFDQAVKATPDDCYVLASYARFLWDAEEEEEEDEEGEDMTKTAEPIYFHGLSSGPSPIAAAS</sequence>
<keyword evidence="2" id="KW-1185">Reference proteome</keyword>
<protein>
    <submittedName>
        <fullName evidence="1">Uncharacterized protein</fullName>
    </submittedName>
</protein>
<reference evidence="2" key="1">
    <citation type="journal article" date="2023" name="G3 (Bethesda)">
        <title>Genome assembly and association tests identify interacting loci associated with vigor, precocity, and sex in interspecific pistachio rootstocks.</title>
        <authorList>
            <person name="Palmer W."/>
            <person name="Jacygrad E."/>
            <person name="Sagayaradj S."/>
            <person name="Cavanaugh K."/>
            <person name="Han R."/>
            <person name="Bertier L."/>
            <person name="Beede B."/>
            <person name="Kafkas S."/>
            <person name="Golino D."/>
            <person name="Preece J."/>
            <person name="Michelmore R."/>
        </authorList>
    </citation>
    <scope>NUCLEOTIDE SEQUENCE [LARGE SCALE GENOMIC DNA]</scope>
</reference>
<dbReference type="EMBL" id="CM047743">
    <property type="protein sequence ID" value="KAJ0030226.1"/>
    <property type="molecule type" value="Genomic_DNA"/>
</dbReference>
<proteinExistence type="predicted"/>
<dbReference type="Proteomes" id="UP001163603">
    <property type="component" value="Chromosome 8"/>
</dbReference>
<gene>
    <name evidence="1" type="ORF">Pint_13006</name>
</gene>
<organism evidence="1 2">
    <name type="scientific">Pistacia integerrima</name>
    <dbReference type="NCBI Taxonomy" id="434235"/>
    <lineage>
        <taxon>Eukaryota</taxon>
        <taxon>Viridiplantae</taxon>
        <taxon>Streptophyta</taxon>
        <taxon>Embryophyta</taxon>
        <taxon>Tracheophyta</taxon>
        <taxon>Spermatophyta</taxon>
        <taxon>Magnoliopsida</taxon>
        <taxon>eudicotyledons</taxon>
        <taxon>Gunneridae</taxon>
        <taxon>Pentapetalae</taxon>
        <taxon>rosids</taxon>
        <taxon>malvids</taxon>
        <taxon>Sapindales</taxon>
        <taxon>Anacardiaceae</taxon>
        <taxon>Pistacia</taxon>
    </lineage>
</organism>
<evidence type="ECO:0000313" key="2">
    <source>
        <dbReference type="Proteomes" id="UP001163603"/>
    </source>
</evidence>